<organism evidence="6 7">
    <name type="scientific">Isoalcanivorax pacificus W11-5</name>
    <dbReference type="NCBI Taxonomy" id="391936"/>
    <lineage>
        <taxon>Bacteria</taxon>
        <taxon>Pseudomonadati</taxon>
        <taxon>Pseudomonadota</taxon>
        <taxon>Gammaproteobacteria</taxon>
        <taxon>Oceanospirillales</taxon>
        <taxon>Alcanivoracaceae</taxon>
        <taxon>Isoalcanivorax</taxon>
    </lineage>
</organism>
<dbReference type="CDD" id="cd00801">
    <property type="entry name" value="INT_P4_C"/>
    <property type="match status" value="1"/>
</dbReference>
<dbReference type="GO" id="GO:0006310">
    <property type="term" value="P:DNA recombination"/>
    <property type="evidence" value="ECO:0007669"/>
    <property type="project" value="UniProtKB-KW"/>
</dbReference>
<keyword evidence="7" id="KW-1185">Reference proteome</keyword>
<evidence type="ECO:0000313" key="6">
    <source>
        <dbReference type="EMBL" id="AJD47518.1"/>
    </source>
</evidence>
<dbReference type="GO" id="GO:0003677">
    <property type="term" value="F:DNA binding"/>
    <property type="evidence" value="ECO:0007669"/>
    <property type="project" value="UniProtKB-KW"/>
</dbReference>
<feature type="domain" description="Tyr recombinase" evidence="5">
    <location>
        <begin position="203"/>
        <end position="369"/>
    </location>
</feature>
<evidence type="ECO:0000256" key="1">
    <source>
        <dbReference type="ARBA" id="ARBA00008857"/>
    </source>
</evidence>
<proteinExistence type="inferred from homology"/>
<dbReference type="PROSITE" id="PS51898">
    <property type="entry name" value="TYR_RECOMBINASE"/>
    <property type="match status" value="1"/>
</dbReference>
<dbReference type="InterPro" id="IPR010998">
    <property type="entry name" value="Integrase_recombinase_N"/>
</dbReference>
<dbReference type="STRING" id="391936.S7S_05490"/>
<dbReference type="InterPro" id="IPR038488">
    <property type="entry name" value="Integrase_DNA-bd_sf"/>
</dbReference>
<dbReference type="SUPFAM" id="SSF56349">
    <property type="entry name" value="DNA breaking-rejoining enzymes"/>
    <property type="match status" value="1"/>
</dbReference>
<sequence>MPLTDVAIRKAAPPEKPTKHFDGGGLFLLHNPNGSKWWRLKYRYGGKEKQLSLGVYPEVSLKEAREQRDEARKLLSKGVDPGETRRIAKTINAPDSTKSFRVVALEWHARQATRWSERHAIRIMQRLENDLFPLLGQRPVDEIKAPELLSVLQRKEGKGAYYSARRLNQIADQVFRYAIATGRTEVNPAPNLKGALHQIKKTHLAAITDPKKVGPLLRAIDGYDGSIVTRAALKLAPLVFVRPGELRHAEWSEIDLEAAEWTIPGHKMKMGVAHLVPLSRQAVAIFRDIQPYSGKGKYVFPSPRTDTRPISDNAVLSALRRMGYEKDEMSGHGFRAMARTILDEVLKVRPDYIEHQLAHTVRDPNGRAY</sequence>
<dbReference type="Gene3D" id="3.30.160.390">
    <property type="entry name" value="Integrase, DNA-binding domain"/>
    <property type="match status" value="1"/>
</dbReference>
<keyword evidence="2" id="KW-0229">DNA integration</keyword>
<dbReference type="OrthoDB" id="9795573at2"/>
<name>A0A0B4XLV2_9GAMM</name>
<dbReference type="EMBL" id="CP004387">
    <property type="protein sequence ID" value="AJD47518.1"/>
    <property type="molecule type" value="Genomic_DNA"/>
</dbReference>
<dbReference type="InterPro" id="IPR050808">
    <property type="entry name" value="Phage_Integrase"/>
</dbReference>
<dbReference type="KEGG" id="apac:S7S_05490"/>
<dbReference type="GO" id="GO:0015074">
    <property type="term" value="P:DNA integration"/>
    <property type="evidence" value="ECO:0007669"/>
    <property type="project" value="UniProtKB-KW"/>
</dbReference>
<dbReference type="Pfam" id="PF00589">
    <property type="entry name" value="Phage_integrase"/>
    <property type="match status" value="1"/>
</dbReference>
<dbReference type="Proteomes" id="UP000006764">
    <property type="component" value="Chromosome"/>
</dbReference>
<dbReference type="RefSeq" id="WP_008737501.1">
    <property type="nucleotide sequence ID" value="NZ_CP004387.1"/>
</dbReference>
<dbReference type="AlphaFoldDB" id="A0A0B4XLV2"/>
<dbReference type="Pfam" id="PF22022">
    <property type="entry name" value="Phage_int_M"/>
    <property type="match status" value="1"/>
</dbReference>
<dbReference type="InterPro" id="IPR025166">
    <property type="entry name" value="Integrase_DNA_bind_dom"/>
</dbReference>
<dbReference type="InterPro" id="IPR013762">
    <property type="entry name" value="Integrase-like_cat_sf"/>
</dbReference>
<dbReference type="Gene3D" id="1.10.150.130">
    <property type="match status" value="1"/>
</dbReference>
<dbReference type="Gene3D" id="1.10.443.10">
    <property type="entry name" value="Intergrase catalytic core"/>
    <property type="match status" value="1"/>
</dbReference>
<evidence type="ECO:0000256" key="3">
    <source>
        <dbReference type="ARBA" id="ARBA00023125"/>
    </source>
</evidence>
<dbReference type="InterPro" id="IPR011010">
    <property type="entry name" value="DNA_brk_join_enz"/>
</dbReference>
<evidence type="ECO:0000256" key="4">
    <source>
        <dbReference type="ARBA" id="ARBA00023172"/>
    </source>
</evidence>
<evidence type="ECO:0000313" key="7">
    <source>
        <dbReference type="Proteomes" id="UP000006764"/>
    </source>
</evidence>
<dbReference type="InterPro" id="IPR002104">
    <property type="entry name" value="Integrase_catalytic"/>
</dbReference>
<dbReference type="PANTHER" id="PTHR30629">
    <property type="entry name" value="PROPHAGE INTEGRASE"/>
    <property type="match status" value="1"/>
</dbReference>
<dbReference type="PANTHER" id="PTHR30629:SF2">
    <property type="entry name" value="PROPHAGE INTEGRASE INTS-RELATED"/>
    <property type="match status" value="1"/>
</dbReference>
<reference evidence="6 7" key="1">
    <citation type="journal article" date="2012" name="J. Bacteriol.">
        <title>Genome sequence of an alkane-degrading bacterium, Alcanivorax pacificus type strain W11-5, isolated from deep sea sediment.</title>
        <authorList>
            <person name="Lai Q."/>
            <person name="Shao Z."/>
        </authorList>
    </citation>
    <scope>NUCLEOTIDE SEQUENCE [LARGE SCALE GENOMIC DNA]</scope>
    <source>
        <strain evidence="6 7">W11-5</strain>
    </source>
</reference>
<gene>
    <name evidence="6" type="ORF">S7S_05490</name>
</gene>
<evidence type="ECO:0000259" key="5">
    <source>
        <dbReference type="PROSITE" id="PS51898"/>
    </source>
</evidence>
<keyword evidence="3" id="KW-0238">DNA-binding</keyword>
<dbReference type="InterPro" id="IPR053876">
    <property type="entry name" value="Phage_int_M"/>
</dbReference>
<comment type="similarity">
    <text evidence="1">Belongs to the 'phage' integrase family.</text>
</comment>
<keyword evidence="4" id="KW-0233">DNA recombination</keyword>
<protein>
    <submittedName>
        <fullName evidence="6">DNA integration/recombination/inversion protein</fullName>
    </submittedName>
</protein>
<accession>A0A0B4XLV2</accession>
<evidence type="ECO:0000256" key="2">
    <source>
        <dbReference type="ARBA" id="ARBA00022908"/>
    </source>
</evidence>
<dbReference type="HOGENOM" id="CLU_027562_0_0_6"/>
<dbReference type="Pfam" id="PF13356">
    <property type="entry name" value="Arm-DNA-bind_3"/>
    <property type="match status" value="1"/>
</dbReference>